<dbReference type="InterPro" id="IPR023980">
    <property type="entry name" value="CHP04013_B12-bd/rSAM"/>
</dbReference>
<comment type="caution">
    <text evidence="8">The sequence shown here is derived from an EMBL/GenBank/DDBJ whole genome shotgun (WGS) entry which is preliminary data.</text>
</comment>
<dbReference type="GO" id="GO:0031419">
    <property type="term" value="F:cobalamin binding"/>
    <property type="evidence" value="ECO:0007669"/>
    <property type="project" value="InterPro"/>
</dbReference>
<evidence type="ECO:0000259" key="7">
    <source>
        <dbReference type="PROSITE" id="PS51918"/>
    </source>
</evidence>
<feature type="domain" description="Radical SAM core" evidence="7">
    <location>
        <begin position="160"/>
        <end position="406"/>
    </location>
</feature>
<dbReference type="SUPFAM" id="SSF102114">
    <property type="entry name" value="Radical SAM enzymes"/>
    <property type="match status" value="1"/>
</dbReference>
<dbReference type="InterPro" id="IPR023404">
    <property type="entry name" value="rSAM_horseshoe"/>
</dbReference>
<evidence type="ECO:0000256" key="5">
    <source>
        <dbReference type="ARBA" id="ARBA00023014"/>
    </source>
</evidence>
<keyword evidence="2" id="KW-0949">S-adenosyl-L-methionine</keyword>
<evidence type="ECO:0000256" key="4">
    <source>
        <dbReference type="ARBA" id="ARBA00023004"/>
    </source>
</evidence>
<protein>
    <submittedName>
        <fullName evidence="8">Uncharacterized protein</fullName>
    </submittedName>
</protein>
<evidence type="ECO:0000313" key="9">
    <source>
        <dbReference type="Proteomes" id="UP000291213"/>
    </source>
</evidence>
<dbReference type="SMART" id="SM00729">
    <property type="entry name" value="Elp3"/>
    <property type="match status" value="1"/>
</dbReference>
<dbReference type="InterPro" id="IPR007197">
    <property type="entry name" value="rSAM"/>
</dbReference>
<dbReference type="InterPro" id="IPR006638">
    <property type="entry name" value="Elp3/MiaA/NifB-like_rSAM"/>
</dbReference>
<dbReference type="InterPro" id="IPR058240">
    <property type="entry name" value="rSAM_sf"/>
</dbReference>
<dbReference type="NCBIfam" id="TIGR04013">
    <property type="entry name" value="B12_SAM_MJ_1487"/>
    <property type="match status" value="1"/>
</dbReference>
<dbReference type="PANTHER" id="PTHR43409">
    <property type="entry name" value="ANAEROBIC MAGNESIUM-PROTOPORPHYRIN IX MONOMETHYL ESTER CYCLASE-RELATED"/>
    <property type="match status" value="1"/>
</dbReference>
<keyword evidence="4" id="KW-0408">Iron</keyword>
<accession>A0A401HAF3</accession>
<dbReference type="Pfam" id="PF02310">
    <property type="entry name" value="B12-binding"/>
    <property type="match status" value="1"/>
</dbReference>
<dbReference type="GO" id="GO:0046872">
    <property type="term" value="F:metal ion binding"/>
    <property type="evidence" value="ECO:0007669"/>
    <property type="project" value="UniProtKB-KW"/>
</dbReference>
<dbReference type="AlphaFoldDB" id="A0A401HAF3"/>
<dbReference type="CDD" id="cd01335">
    <property type="entry name" value="Radical_SAM"/>
    <property type="match status" value="1"/>
</dbReference>
<dbReference type="SFLD" id="SFLDS00029">
    <property type="entry name" value="Radical_SAM"/>
    <property type="match status" value="1"/>
</dbReference>
<keyword evidence="5" id="KW-0411">Iron-sulfur</keyword>
<gene>
    <name evidence="8" type="ORF">apy_11700</name>
</gene>
<dbReference type="Pfam" id="PF04055">
    <property type="entry name" value="Radical_SAM"/>
    <property type="match status" value="1"/>
</dbReference>
<dbReference type="GO" id="GO:0003824">
    <property type="term" value="F:catalytic activity"/>
    <property type="evidence" value="ECO:0007669"/>
    <property type="project" value="InterPro"/>
</dbReference>
<organism evidence="8 9">
    <name type="scientific">Aeropyrum pernix</name>
    <dbReference type="NCBI Taxonomy" id="56636"/>
    <lineage>
        <taxon>Archaea</taxon>
        <taxon>Thermoproteota</taxon>
        <taxon>Thermoprotei</taxon>
        <taxon>Desulfurococcales</taxon>
        <taxon>Desulfurococcaceae</taxon>
        <taxon>Aeropyrum</taxon>
    </lineage>
</organism>
<keyword evidence="3" id="KW-0479">Metal-binding</keyword>
<dbReference type="GO" id="GO:0051536">
    <property type="term" value="F:iron-sulfur cluster binding"/>
    <property type="evidence" value="ECO:0007669"/>
    <property type="project" value="UniProtKB-KW"/>
</dbReference>
<dbReference type="PROSITE" id="PS51918">
    <property type="entry name" value="RADICAL_SAM"/>
    <property type="match status" value="1"/>
</dbReference>
<dbReference type="Gene3D" id="3.40.50.280">
    <property type="entry name" value="Cobalamin-binding domain"/>
    <property type="match status" value="1"/>
</dbReference>
<dbReference type="PROSITE" id="PS51332">
    <property type="entry name" value="B12_BINDING"/>
    <property type="match status" value="1"/>
</dbReference>
<dbReference type="Gene3D" id="3.80.30.20">
    <property type="entry name" value="tm_1862 like domain"/>
    <property type="match status" value="1"/>
</dbReference>
<feature type="domain" description="B12-binding" evidence="6">
    <location>
        <begin position="1"/>
        <end position="130"/>
    </location>
</feature>
<dbReference type="SFLD" id="SFLDG01082">
    <property type="entry name" value="B12-binding_domain_containing"/>
    <property type="match status" value="1"/>
</dbReference>
<dbReference type="PANTHER" id="PTHR43409:SF17">
    <property type="entry name" value="METHYLTHIOTRANSFERASE MJ0865-RELATED"/>
    <property type="match status" value="1"/>
</dbReference>
<evidence type="ECO:0000256" key="3">
    <source>
        <dbReference type="ARBA" id="ARBA00022723"/>
    </source>
</evidence>
<evidence type="ECO:0000259" key="6">
    <source>
        <dbReference type="PROSITE" id="PS51332"/>
    </source>
</evidence>
<dbReference type="RefSeq" id="WP_243637283.1">
    <property type="nucleotide sequence ID" value="NZ_BDMD01000070.1"/>
</dbReference>
<evidence type="ECO:0000313" key="8">
    <source>
        <dbReference type="EMBL" id="GBF09445.1"/>
    </source>
</evidence>
<evidence type="ECO:0000256" key="1">
    <source>
        <dbReference type="ARBA" id="ARBA00001966"/>
    </source>
</evidence>
<dbReference type="EMBL" id="BDMD01000070">
    <property type="protein sequence ID" value="GBF09445.1"/>
    <property type="molecule type" value="Genomic_DNA"/>
</dbReference>
<dbReference type="Proteomes" id="UP000291213">
    <property type="component" value="Unassembled WGS sequence"/>
</dbReference>
<comment type="cofactor">
    <cofactor evidence="1">
        <name>[4Fe-4S] cluster</name>
        <dbReference type="ChEBI" id="CHEBI:49883"/>
    </cofactor>
</comment>
<dbReference type="InterPro" id="IPR051198">
    <property type="entry name" value="BchE-like"/>
</dbReference>
<reference evidence="8 9" key="1">
    <citation type="submission" date="2017-02" db="EMBL/GenBank/DDBJ databases">
        <title>isolation and characterization of a novel temperate virus Aeropyrum globular virus 1 infecting hyperthermophilic archaeon Aeropyrum.</title>
        <authorList>
            <person name="Yumiya M."/>
            <person name="Yoshida T."/>
            <person name="Sako Y."/>
        </authorList>
    </citation>
    <scope>NUCLEOTIDE SEQUENCE [LARGE SCALE GENOMIC DNA]</scope>
    <source>
        <strain evidence="8 9">YK1-12-2013</strain>
    </source>
</reference>
<dbReference type="InterPro" id="IPR006158">
    <property type="entry name" value="Cobalamin-bd"/>
</dbReference>
<proteinExistence type="predicted"/>
<name>A0A401HAF3_AERPX</name>
<evidence type="ECO:0000256" key="2">
    <source>
        <dbReference type="ARBA" id="ARBA00022691"/>
    </source>
</evidence>
<sequence length="457" mass="49692">MGAESRVYVLMRSVYGGRNAFAPVASALAGSGVDVTIEIVEESPEPVVRELARRGRRVVVMYGVSSPAFLELAGEISRVSRLAPTVVGGPHATGAYWQVLRLGAAAAVVGDGEIAAVEIVRRIAEGSGLDEPPPNTAIMVGGRFKVGPVKLARLDDYSPHYPRLGLYPPIEIMRGCSYRCMFCQVPWEFKSQVRFRSVESVAAAASDYVAAGKSEIRFVAPIGFAYGSEDLRTPNPAAVEELLSSVRAVGGKPYLGSFPSETRPEFVTPEILRVVRRLAYNRRISIGLQSGSDMLLERVGRGHGVEEAVRAAGLAIEYGFTPVVDIIFGMPGESYEDVVETVNAMYRLSSMGARLRLHHFLPLPGTPLARSPPKPLHPLYRRAVLKLLGRGVLEGHWEEQEKLGLEIYCMTALDPAPTREPQPLRGSERLCSGLWETMAPARLEPYAGVVEALRSRA</sequence>